<evidence type="ECO:0000313" key="2">
    <source>
        <dbReference type="Proteomes" id="UP000528824"/>
    </source>
</evidence>
<sequence>MPWCDEARGTLLLPTQAERGHPLVDQELDEAS</sequence>
<reference evidence="1 2" key="1">
    <citation type="submission" date="2020-08" db="EMBL/GenBank/DDBJ databases">
        <title>Genomic Encyclopedia of Type Strains, Phase IV (KMG-V): Genome sequencing to study the core and pangenomes of soil and plant-associated prokaryotes.</title>
        <authorList>
            <person name="Whitman W."/>
        </authorList>
    </citation>
    <scope>NUCLEOTIDE SEQUENCE [LARGE SCALE GENOMIC DNA]</scope>
    <source>
        <strain evidence="1 2">SEMIA 4034</strain>
    </source>
</reference>
<proteinExistence type="predicted"/>
<keyword evidence="2" id="KW-1185">Reference proteome</keyword>
<dbReference type="Proteomes" id="UP000528824">
    <property type="component" value="Unassembled WGS sequence"/>
</dbReference>
<name>A0A7W8XJG3_9HYPH</name>
<dbReference type="EMBL" id="JACHBC010000015">
    <property type="protein sequence ID" value="MBB5563921.1"/>
    <property type="molecule type" value="Genomic_DNA"/>
</dbReference>
<comment type="caution">
    <text evidence="1">The sequence shown here is derived from an EMBL/GenBank/DDBJ whole genome shotgun (WGS) entry which is preliminary data.</text>
</comment>
<organism evidence="1 2">
    <name type="scientific">Rhizobium lentis</name>
    <dbReference type="NCBI Taxonomy" id="1138194"/>
    <lineage>
        <taxon>Bacteria</taxon>
        <taxon>Pseudomonadati</taxon>
        <taxon>Pseudomonadota</taxon>
        <taxon>Alphaproteobacteria</taxon>
        <taxon>Hyphomicrobiales</taxon>
        <taxon>Rhizobiaceae</taxon>
        <taxon>Rhizobium/Agrobacterium group</taxon>
        <taxon>Rhizobium</taxon>
    </lineage>
</organism>
<evidence type="ECO:0000313" key="1">
    <source>
        <dbReference type="EMBL" id="MBB5563921.1"/>
    </source>
</evidence>
<protein>
    <submittedName>
        <fullName evidence="1">Uncharacterized protein</fullName>
    </submittedName>
</protein>
<dbReference type="AlphaFoldDB" id="A0A7W8XJG3"/>
<gene>
    <name evidence="1" type="ORF">GGI59_005623</name>
</gene>
<accession>A0A7W8XJG3</accession>